<dbReference type="EMBL" id="FQ790344">
    <property type="protein sequence ID" value="CCD52566.1"/>
    <property type="molecule type" value="Genomic_DNA"/>
</dbReference>
<evidence type="ECO:0000313" key="2">
    <source>
        <dbReference type="Proteomes" id="UP000008177"/>
    </source>
</evidence>
<sequence>MVLDTGFEAYRCGNYITARGDAEMSGGFWMCNMCVTYAEKKTSHCGRSLSSSEKTRYDVEERINRGSESNYREILQNTVTEMWYPVRLSGAM</sequence>
<accession>G2YLR8</accession>
<organism evidence="1 2">
    <name type="scientific">Botryotinia fuckeliana (strain T4)</name>
    <name type="common">Noble rot fungus</name>
    <name type="synonym">Botrytis cinerea</name>
    <dbReference type="NCBI Taxonomy" id="999810"/>
    <lineage>
        <taxon>Eukaryota</taxon>
        <taxon>Fungi</taxon>
        <taxon>Dikarya</taxon>
        <taxon>Ascomycota</taxon>
        <taxon>Pezizomycotina</taxon>
        <taxon>Leotiomycetes</taxon>
        <taxon>Helotiales</taxon>
        <taxon>Sclerotiniaceae</taxon>
        <taxon>Botrytis</taxon>
    </lineage>
</organism>
<dbReference type="AlphaFoldDB" id="G2YLR8"/>
<reference evidence="2" key="1">
    <citation type="journal article" date="2011" name="PLoS Genet.">
        <title>Genomic analysis of the necrotrophic fungal pathogens Sclerotinia sclerotiorum and Botrytis cinerea.</title>
        <authorList>
            <person name="Amselem J."/>
            <person name="Cuomo C.A."/>
            <person name="van Kan J.A."/>
            <person name="Viaud M."/>
            <person name="Benito E.P."/>
            <person name="Couloux A."/>
            <person name="Coutinho P.M."/>
            <person name="de Vries R.P."/>
            <person name="Dyer P.S."/>
            <person name="Fillinger S."/>
            <person name="Fournier E."/>
            <person name="Gout L."/>
            <person name="Hahn M."/>
            <person name="Kohn L."/>
            <person name="Lapalu N."/>
            <person name="Plummer K.M."/>
            <person name="Pradier J.M."/>
            <person name="Quevillon E."/>
            <person name="Sharon A."/>
            <person name="Simon A."/>
            <person name="ten Have A."/>
            <person name="Tudzynski B."/>
            <person name="Tudzynski P."/>
            <person name="Wincker P."/>
            <person name="Andrew M."/>
            <person name="Anthouard V."/>
            <person name="Beever R.E."/>
            <person name="Beffa R."/>
            <person name="Benoit I."/>
            <person name="Bouzid O."/>
            <person name="Brault B."/>
            <person name="Chen Z."/>
            <person name="Choquer M."/>
            <person name="Collemare J."/>
            <person name="Cotton P."/>
            <person name="Danchin E.G."/>
            <person name="Da Silva C."/>
            <person name="Gautier A."/>
            <person name="Giraud C."/>
            <person name="Giraud T."/>
            <person name="Gonzalez C."/>
            <person name="Grossetete S."/>
            <person name="Guldener U."/>
            <person name="Henrissat B."/>
            <person name="Howlett B.J."/>
            <person name="Kodira C."/>
            <person name="Kretschmer M."/>
            <person name="Lappartient A."/>
            <person name="Leroch M."/>
            <person name="Levis C."/>
            <person name="Mauceli E."/>
            <person name="Neuveglise C."/>
            <person name="Oeser B."/>
            <person name="Pearson M."/>
            <person name="Poulain J."/>
            <person name="Poussereau N."/>
            <person name="Quesneville H."/>
            <person name="Rascle C."/>
            <person name="Schumacher J."/>
            <person name="Segurens B."/>
            <person name="Sexton A."/>
            <person name="Silva E."/>
            <person name="Sirven C."/>
            <person name="Soanes D.M."/>
            <person name="Talbot N.J."/>
            <person name="Templeton M."/>
            <person name="Yandava C."/>
            <person name="Yarden O."/>
            <person name="Zeng Q."/>
            <person name="Rollins J.A."/>
            <person name="Lebrun M.H."/>
            <person name="Dickman M."/>
        </authorList>
    </citation>
    <scope>NUCLEOTIDE SEQUENCE [LARGE SCALE GENOMIC DNA]</scope>
    <source>
        <strain evidence="2">T4</strain>
    </source>
</reference>
<dbReference type="InParanoid" id="G2YLR8"/>
<evidence type="ECO:0000313" key="1">
    <source>
        <dbReference type="EMBL" id="CCD52566.1"/>
    </source>
</evidence>
<dbReference type="Proteomes" id="UP000008177">
    <property type="component" value="Unplaced contigs"/>
</dbReference>
<proteinExistence type="predicted"/>
<protein>
    <submittedName>
        <fullName evidence="1">Uncharacterized protein</fullName>
    </submittedName>
</protein>
<name>G2YLR8_BOTF4</name>
<dbReference type="HOGENOM" id="CLU_2413023_0_0_1"/>
<gene>
    <name evidence="1" type="ORF">BofuT4_uP000130.1</name>
</gene>